<evidence type="ECO:0000256" key="2">
    <source>
        <dbReference type="ARBA" id="ARBA00007449"/>
    </source>
</evidence>
<keyword evidence="4" id="KW-0245">EGF-like domain</keyword>
<evidence type="ECO:0000256" key="16">
    <source>
        <dbReference type="ARBA" id="ARBA00023180"/>
    </source>
</evidence>
<dbReference type="EMBL" id="LJIG01009377">
    <property type="protein sequence ID" value="KRT83202.1"/>
    <property type="molecule type" value="Genomic_DNA"/>
</dbReference>
<evidence type="ECO:0000256" key="14">
    <source>
        <dbReference type="ARBA" id="ARBA00023136"/>
    </source>
</evidence>
<comment type="similarity">
    <text evidence="2">Belongs to the integrin beta chain family.</text>
</comment>
<dbReference type="Gene3D" id="2.10.25.10">
    <property type="entry name" value="Laminin"/>
    <property type="match status" value="3"/>
</dbReference>
<evidence type="ECO:0000259" key="17">
    <source>
        <dbReference type="SMART" id="SM01242"/>
    </source>
</evidence>
<dbReference type="GO" id="GO:0016477">
    <property type="term" value="P:cell migration"/>
    <property type="evidence" value="ECO:0007669"/>
    <property type="project" value="TreeGrafter"/>
</dbReference>
<evidence type="ECO:0000256" key="1">
    <source>
        <dbReference type="ARBA" id="ARBA00004251"/>
    </source>
</evidence>
<dbReference type="Gene3D" id="2.60.40.1510">
    <property type="entry name" value="ntegrin, alpha v. Chain A, domain 3"/>
    <property type="match status" value="1"/>
</dbReference>
<dbReference type="GO" id="GO:0005178">
    <property type="term" value="F:integrin binding"/>
    <property type="evidence" value="ECO:0007669"/>
    <property type="project" value="TreeGrafter"/>
</dbReference>
<dbReference type="GO" id="GO:0008305">
    <property type="term" value="C:integrin complex"/>
    <property type="evidence" value="ECO:0007669"/>
    <property type="project" value="TreeGrafter"/>
</dbReference>
<dbReference type="SUPFAM" id="SSF69687">
    <property type="entry name" value="Integrin beta tail domain"/>
    <property type="match status" value="1"/>
</dbReference>
<dbReference type="PROSITE" id="PS00243">
    <property type="entry name" value="I_EGF_1"/>
    <property type="match status" value="2"/>
</dbReference>
<gene>
    <name evidence="18" type="ORF">AMK59_4529</name>
</gene>
<feature type="domain" description="Integrin beta subunit tail" evidence="17">
    <location>
        <begin position="281"/>
        <end position="366"/>
    </location>
</feature>
<evidence type="ECO:0000256" key="12">
    <source>
        <dbReference type="ARBA" id="ARBA00022989"/>
    </source>
</evidence>
<dbReference type="GO" id="GO:0005925">
    <property type="term" value="C:focal adhesion"/>
    <property type="evidence" value="ECO:0007669"/>
    <property type="project" value="TreeGrafter"/>
</dbReference>
<proteinExistence type="inferred from homology"/>
<dbReference type="Pfam" id="PF07965">
    <property type="entry name" value="Integrin_B_tail"/>
    <property type="match status" value="1"/>
</dbReference>
<dbReference type="InterPro" id="IPR032695">
    <property type="entry name" value="Integrin_dom_sf"/>
</dbReference>
<keyword evidence="16" id="KW-0325">Glycoprotein</keyword>
<dbReference type="InterPro" id="IPR036349">
    <property type="entry name" value="Integrin_bsu_tail_dom_sf"/>
</dbReference>
<comment type="subcellular location">
    <subcellularLocation>
        <location evidence="1">Cell membrane</location>
        <topology evidence="1">Single-pass type I membrane protein</topology>
    </subcellularLocation>
</comment>
<dbReference type="PANTHER" id="PTHR10082">
    <property type="entry name" value="INTEGRIN BETA SUBUNIT"/>
    <property type="match status" value="1"/>
</dbReference>
<evidence type="ECO:0000313" key="19">
    <source>
        <dbReference type="Proteomes" id="UP000051574"/>
    </source>
</evidence>
<dbReference type="Proteomes" id="UP000051574">
    <property type="component" value="Unassembled WGS sequence"/>
</dbReference>
<name>A0A0T6B7B0_9SCAR</name>
<dbReference type="GO" id="GO:0033627">
    <property type="term" value="P:cell adhesion mediated by integrin"/>
    <property type="evidence" value="ECO:0007669"/>
    <property type="project" value="TreeGrafter"/>
</dbReference>
<organism evidence="18 19">
    <name type="scientific">Oryctes borbonicus</name>
    <dbReference type="NCBI Taxonomy" id="1629725"/>
    <lineage>
        <taxon>Eukaryota</taxon>
        <taxon>Metazoa</taxon>
        <taxon>Ecdysozoa</taxon>
        <taxon>Arthropoda</taxon>
        <taxon>Hexapoda</taxon>
        <taxon>Insecta</taxon>
        <taxon>Pterygota</taxon>
        <taxon>Neoptera</taxon>
        <taxon>Endopterygota</taxon>
        <taxon>Coleoptera</taxon>
        <taxon>Polyphaga</taxon>
        <taxon>Scarabaeiformia</taxon>
        <taxon>Scarabaeidae</taxon>
        <taxon>Dynastinae</taxon>
        <taxon>Oryctes</taxon>
    </lineage>
</organism>
<protein>
    <recommendedName>
        <fullName evidence="17">Integrin beta subunit tail domain-containing protein</fullName>
    </recommendedName>
</protein>
<dbReference type="PROSITE" id="PS52047">
    <property type="entry name" value="I_EGF_2"/>
    <property type="match status" value="2"/>
</dbReference>
<evidence type="ECO:0000256" key="11">
    <source>
        <dbReference type="ARBA" id="ARBA00022889"/>
    </source>
</evidence>
<dbReference type="SUPFAM" id="SSF57196">
    <property type="entry name" value="EGF/Laminin"/>
    <property type="match status" value="2"/>
</dbReference>
<dbReference type="FunFam" id="2.10.25.10:FF:000043">
    <property type="entry name" value="Integrin beta"/>
    <property type="match status" value="1"/>
</dbReference>
<keyword evidence="14" id="KW-0472">Membrane</keyword>
<dbReference type="InterPro" id="IPR040622">
    <property type="entry name" value="EGF_integrin_1"/>
</dbReference>
<evidence type="ECO:0000256" key="10">
    <source>
        <dbReference type="ARBA" id="ARBA00022842"/>
    </source>
</evidence>
<dbReference type="PANTHER" id="PTHR10082:SF60">
    <property type="entry name" value="INTEGRIN BETA-PS"/>
    <property type="match status" value="1"/>
</dbReference>
<comment type="caution">
    <text evidence="18">The sequence shown here is derived from an EMBL/GenBank/DDBJ whole genome shotgun (WGS) entry which is preliminary data.</text>
</comment>
<keyword evidence="3" id="KW-1003">Cell membrane</keyword>
<evidence type="ECO:0000256" key="8">
    <source>
        <dbReference type="ARBA" id="ARBA00022737"/>
    </source>
</evidence>
<keyword evidence="5" id="KW-0812">Transmembrane</keyword>
<keyword evidence="13" id="KW-0401">Integrin</keyword>
<dbReference type="InterPro" id="IPR015812">
    <property type="entry name" value="Integrin_bsu"/>
</dbReference>
<dbReference type="GO" id="GO:0046872">
    <property type="term" value="F:metal ion binding"/>
    <property type="evidence" value="ECO:0007669"/>
    <property type="project" value="UniProtKB-KW"/>
</dbReference>
<dbReference type="AlphaFoldDB" id="A0A0T6B7B0"/>
<dbReference type="Pfam" id="PF23105">
    <property type="entry name" value="EGF_integrin"/>
    <property type="match status" value="2"/>
</dbReference>
<dbReference type="SMART" id="SM01242">
    <property type="entry name" value="Integrin_B_tail"/>
    <property type="match status" value="1"/>
</dbReference>
<keyword evidence="19" id="KW-1185">Reference proteome</keyword>
<reference evidence="18 19" key="1">
    <citation type="submission" date="2015-09" db="EMBL/GenBank/DDBJ databases">
        <title>Draft genome of the scarab beetle Oryctes borbonicus.</title>
        <authorList>
            <person name="Meyer J.M."/>
            <person name="Markov G.V."/>
            <person name="Baskaran P."/>
            <person name="Herrmann M."/>
            <person name="Sommer R.J."/>
            <person name="Roedelsperger C."/>
        </authorList>
    </citation>
    <scope>NUCLEOTIDE SEQUENCE [LARGE SCALE GENOMIC DNA]</scope>
    <source>
        <strain evidence="18">OB123</strain>
        <tissue evidence="18">Whole animal</tissue>
    </source>
</reference>
<evidence type="ECO:0000256" key="3">
    <source>
        <dbReference type="ARBA" id="ARBA00022475"/>
    </source>
</evidence>
<accession>A0A0T6B7B0</accession>
<dbReference type="InterPro" id="IPR057073">
    <property type="entry name" value="EGF_integrin_2"/>
</dbReference>
<keyword evidence="7" id="KW-0732">Signal</keyword>
<dbReference type="GO" id="GO:0007229">
    <property type="term" value="P:integrin-mediated signaling pathway"/>
    <property type="evidence" value="ECO:0007669"/>
    <property type="project" value="UniProtKB-KW"/>
</dbReference>
<evidence type="ECO:0000256" key="5">
    <source>
        <dbReference type="ARBA" id="ARBA00022692"/>
    </source>
</evidence>
<evidence type="ECO:0000256" key="6">
    <source>
        <dbReference type="ARBA" id="ARBA00022723"/>
    </source>
</evidence>
<sequence>MNTILTHQISSSVELKDNATSTIKVNYYSQCLNATGPEKKTNKCGNIKVGDVVEFKIEIEVTSCPIDPKEWNQTLQIYPVGLNESLIVDIEMLCSCPCEKPGNLGYEEHSKKCSEAGTYKCGICECDSQHFGTTCQCTALGMNANIVDNCRPANSTVDCSGRGVCSCGRCECYSRDDNEKIYGTYCECDDFSCDRHEGLICGGPDHGICQCGVCICKDSWGGAACQCKLSTDTCYAPDVIDGEICSGRGVCECGVCKCNSTDKVKYSGRFCEKCPTCADRCEEFKDCVQCQVFENGPLKKEDCLSNCTKFTPDSVDYIEKNQENDEILCTFIDEDDCRFYFVYYFDDQKKIHVKVQKHRECPPAVIKYPTSKNSP</sequence>
<evidence type="ECO:0000256" key="4">
    <source>
        <dbReference type="ARBA" id="ARBA00022536"/>
    </source>
</evidence>
<keyword evidence="9" id="KW-0106">Calcium</keyword>
<dbReference type="GO" id="GO:0007160">
    <property type="term" value="P:cell-matrix adhesion"/>
    <property type="evidence" value="ECO:0007669"/>
    <property type="project" value="TreeGrafter"/>
</dbReference>
<dbReference type="Pfam" id="PF18372">
    <property type="entry name" value="I-EGF_1"/>
    <property type="match status" value="1"/>
</dbReference>
<dbReference type="OrthoDB" id="410592at2759"/>
<evidence type="ECO:0000256" key="15">
    <source>
        <dbReference type="ARBA" id="ARBA00023157"/>
    </source>
</evidence>
<dbReference type="SUPFAM" id="SSF69179">
    <property type="entry name" value="Integrin domains"/>
    <property type="match status" value="1"/>
</dbReference>
<keyword evidence="8" id="KW-0677">Repeat</keyword>
<dbReference type="FunFam" id="2.10.25.10:FF:000076">
    <property type="entry name" value="Integrin beta"/>
    <property type="match status" value="1"/>
</dbReference>
<dbReference type="InterPro" id="IPR057243">
    <property type="entry name" value="Integrin_I-EGF_CS"/>
</dbReference>
<dbReference type="Gene3D" id="4.10.1240.30">
    <property type="match status" value="1"/>
</dbReference>
<keyword evidence="15" id="KW-1015">Disulfide bond</keyword>
<keyword evidence="6" id="KW-0479">Metal-binding</keyword>
<keyword evidence="10" id="KW-0460">Magnesium</keyword>
<keyword evidence="11" id="KW-0130">Cell adhesion</keyword>
<evidence type="ECO:0000256" key="9">
    <source>
        <dbReference type="ARBA" id="ARBA00022837"/>
    </source>
</evidence>
<evidence type="ECO:0000313" key="18">
    <source>
        <dbReference type="EMBL" id="KRT83202.1"/>
    </source>
</evidence>
<evidence type="ECO:0000256" key="7">
    <source>
        <dbReference type="ARBA" id="ARBA00022729"/>
    </source>
</evidence>
<keyword evidence="12" id="KW-1133">Transmembrane helix</keyword>
<dbReference type="GO" id="GO:0009986">
    <property type="term" value="C:cell surface"/>
    <property type="evidence" value="ECO:0007669"/>
    <property type="project" value="TreeGrafter"/>
</dbReference>
<dbReference type="GO" id="GO:0007157">
    <property type="term" value="P:heterophilic cell-cell adhesion via plasma membrane cell adhesion molecules"/>
    <property type="evidence" value="ECO:0007669"/>
    <property type="project" value="UniProtKB-ARBA"/>
</dbReference>
<evidence type="ECO:0000256" key="13">
    <source>
        <dbReference type="ARBA" id="ARBA00023037"/>
    </source>
</evidence>
<dbReference type="InterPro" id="IPR012896">
    <property type="entry name" value="Integrin_bsu_tail"/>
</dbReference>